<evidence type="ECO:0000313" key="2">
    <source>
        <dbReference type="EMBL" id="EKC49971.1"/>
    </source>
</evidence>
<organism evidence="2">
    <name type="scientific">human gut metagenome</name>
    <dbReference type="NCBI Taxonomy" id="408170"/>
    <lineage>
        <taxon>unclassified sequences</taxon>
        <taxon>metagenomes</taxon>
        <taxon>organismal metagenomes</taxon>
    </lineage>
</organism>
<keyword evidence="1" id="KW-1133">Transmembrane helix</keyword>
<evidence type="ECO:0000256" key="1">
    <source>
        <dbReference type="SAM" id="Phobius"/>
    </source>
</evidence>
<sequence length="180" mass="20416">MDIQTHFGENPNPPYRAVNRRKENEKMLGFILGTMTGGVMGIFAMCLFIAGKREDEALERCRMKRKEIIDHGVCICFVNSQGEELFRLADGESLVQNAPNGERNVSTCHYLDADSAMIDGKKWNLLEFAKEMEKRGIMLPRWCCARYRKGGEAHMKKKIIAAAVAIGVLAGFLIWKNREM</sequence>
<accession>K1SRU2</accession>
<gene>
    <name evidence="2" type="ORF">OBE_14364</name>
</gene>
<dbReference type="EMBL" id="AJWZ01009908">
    <property type="protein sequence ID" value="EKC49971.1"/>
    <property type="molecule type" value="Genomic_DNA"/>
</dbReference>
<dbReference type="AlphaFoldDB" id="K1SRU2"/>
<proteinExistence type="predicted"/>
<name>K1SRU2_9ZZZZ</name>
<feature type="transmembrane region" description="Helical" evidence="1">
    <location>
        <begin position="27"/>
        <end position="50"/>
    </location>
</feature>
<feature type="transmembrane region" description="Helical" evidence="1">
    <location>
        <begin position="159"/>
        <end position="175"/>
    </location>
</feature>
<comment type="caution">
    <text evidence="2">The sequence shown here is derived from an EMBL/GenBank/DDBJ whole genome shotgun (WGS) entry which is preliminary data.</text>
</comment>
<reference evidence="2" key="1">
    <citation type="journal article" date="2013" name="Environ. Microbiol.">
        <title>Microbiota from the distal guts of lean and obese adolescents exhibit partial functional redundancy besides clear differences in community structure.</title>
        <authorList>
            <person name="Ferrer M."/>
            <person name="Ruiz A."/>
            <person name="Lanza F."/>
            <person name="Haange S.B."/>
            <person name="Oberbach A."/>
            <person name="Till H."/>
            <person name="Bargiela R."/>
            <person name="Campoy C."/>
            <person name="Segura M.T."/>
            <person name="Richter M."/>
            <person name="von Bergen M."/>
            <person name="Seifert J."/>
            <person name="Suarez A."/>
        </authorList>
    </citation>
    <scope>NUCLEOTIDE SEQUENCE</scope>
</reference>
<keyword evidence="1" id="KW-0472">Membrane</keyword>
<evidence type="ECO:0008006" key="3">
    <source>
        <dbReference type="Google" id="ProtNLM"/>
    </source>
</evidence>
<keyword evidence="1" id="KW-0812">Transmembrane</keyword>
<protein>
    <recommendedName>
        <fullName evidence="3">DUF3789 domain-containing protein</fullName>
    </recommendedName>
</protein>